<evidence type="ECO:0000256" key="6">
    <source>
        <dbReference type="ARBA" id="ARBA00023015"/>
    </source>
</evidence>
<feature type="region of interest" description="Disordered" evidence="8">
    <location>
        <begin position="718"/>
        <end position="742"/>
    </location>
</feature>
<keyword evidence="5" id="KW-0067">ATP-binding</keyword>
<evidence type="ECO:0000256" key="5">
    <source>
        <dbReference type="ARBA" id="ARBA00022840"/>
    </source>
</evidence>
<dbReference type="GO" id="GO:0006355">
    <property type="term" value="P:regulation of DNA-templated transcription"/>
    <property type="evidence" value="ECO:0007669"/>
    <property type="project" value="InterPro"/>
</dbReference>
<proteinExistence type="predicted"/>
<evidence type="ECO:0000256" key="2">
    <source>
        <dbReference type="ARBA" id="ARBA00022741"/>
    </source>
</evidence>
<feature type="compositionally biased region" description="Polar residues" evidence="8">
    <location>
        <begin position="144"/>
        <end position="169"/>
    </location>
</feature>
<keyword evidence="6" id="KW-0804">Transcription</keyword>
<feature type="region of interest" description="Disordered" evidence="8">
    <location>
        <begin position="484"/>
        <end position="512"/>
    </location>
</feature>
<dbReference type="GO" id="GO:0004386">
    <property type="term" value="F:helicase activity"/>
    <property type="evidence" value="ECO:0007669"/>
    <property type="project" value="UniProtKB-KW"/>
</dbReference>
<feature type="compositionally biased region" description="Polar residues" evidence="8">
    <location>
        <begin position="587"/>
        <end position="601"/>
    </location>
</feature>
<keyword evidence="7" id="KW-0539">Nucleus</keyword>
<organism evidence="11">
    <name type="scientific">Quercus suber</name>
    <name type="common">Cork oak</name>
    <dbReference type="NCBI Taxonomy" id="58331"/>
    <lineage>
        <taxon>Eukaryota</taxon>
        <taxon>Viridiplantae</taxon>
        <taxon>Streptophyta</taxon>
        <taxon>Embryophyta</taxon>
        <taxon>Tracheophyta</taxon>
        <taxon>Spermatophyta</taxon>
        <taxon>Magnoliopsida</taxon>
        <taxon>eudicotyledons</taxon>
        <taxon>Gunneridae</taxon>
        <taxon>Pentapetalae</taxon>
        <taxon>rosids</taxon>
        <taxon>fabids</taxon>
        <taxon>Fagales</taxon>
        <taxon>Fagaceae</taxon>
        <taxon>Quercus</taxon>
    </lineage>
</organism>
<reference evidence="11" key="2">
    <citation type="journal article" date="2018" name="Sci. Data">
        <title>The draft genome sequence of cork oak.</title>
        <authorList>
            <person name="Ramos A.M."/>
            <person name="Usie A."/>
            <person name="Barbosa P."/>
            <person name="Barros P.M."/>
            <person name="Capote T."/>
            <person name="Chaves I."/>
            <person name="Simoes F."/>
            <person name="Abreu I."/>
            <person name="Carrasquinho I."/>
            <person name="Faro C."/>
            <person name="Guimaraes J.B."/>
            <person name="Mendonca D."/>
            <person name="Nobrega F."/>
            <person name="Rodrigues L."/>
            <person name="Saibo N.J.M."/>
            <person name="Varela M.C."/>
            <person name="Egas C."/>
            <person name="Matos J."/>
            <person name="Miguel C.M."/>
            <person name="Oliveira M.M."/>
            <person name="Ricardo C.P."/>
            <person name="Goncalves S."/>
        </authorList>
    </citation>
    <scope>NUCLEOTIDE SEQUENCE [LARGE SCALE GENOMIC DNA]</scope>
    <source>
        <strain evidence="11">HL8</strain>
    </source>
</reference>
<evidence type="ECO:0000259" key="10">
    <source>
        <dbReference type="PROSITE" id="PS51204"/>
    </source>
</evidence>
<dbReference type="CDD" id="cd17996">
    <property type="entry name" value="DEXHc_SMARCA2_SMARCA4"/>
    <property type="match status" value="1"/>
</dbReference>
<sequence length="1304" mass="146795">MGTSQNVELEAAKFLQKLIQDSKDEPAKLATKLYVILQHMKSSGKEHSMPYQVISRAMETVINQHGLDIEALRLSRLPLSGGNQIGDSASAQFAGSSQAGGVANDSKVGLAENEVSKVDPFASNRPPVGPSSVGHDYYQGSLAHRSSQSFDHESPSSLDSRSANSQSQERQQKDGKKATTKRKRGETSLPMEQHIDNTQQLDTRNAVVNPRKGKMNKVEPQASLSVKGGERTNFNMVPSSGQMEHFASLSGSMRPMLRVKQEGQHTIERQMDSSNISNSMLRAPNPKFPEEVEVSSAHNASQQGGSLPSHDIRGVWNQNKTGLPFEKSQIPRFPSNVPGNMMSEIPTQQSTTPSLGSGAFGKVHSGMPVASSSYPVVESGFSSPMQFSGSLEHEGGSNMLADANKVVQQNSVTEMSMPRSMAPRDTGKAPLPQAPMASSMPFKEQQLKQLRAQCLVFLAFRNGLLPKKLHLEIALGNIFPKEGSNIDGPRKELIDPKGKVQSSNEPSSDLDVMMPFGRLNTARDTDIISPVASSTGKLQEADTFPKDADSPKMMEEKNGPTSELSVIADERKHILAGRKPEADRQTQEITSQQPNSSNTRGNPVEDMENGHLQVGRSNQASSVMGINKQMNPEIISWTGIGSHNEVSRGPLLGSSLPHELVVERKDSNPSQFQNIGNSIGLGKQHADSHPSFSLKEHWKPISGVENDHQTVIPMRDASMMSKHASQDQEEENKSVSTDLPPSAKYTMSEKWIMDQQKKKNLVEQSWKLKQHKANQRISACYTKLRERLDDVFKTKRERWKGFNKYVKEFHKRKERIHREKIDRIQREKINLLKINDVEGYLRMVQDAKSDRVKQLLKETEKYLQKLGSKLQEAKAMSTHFEHDMDETGAVGVIEKGESIFENEDESDQAKASHYLESNEKYYMMAHSIKENIAEQPCCLKGGKLREYQMNGLRWLVSLYNNHLNGILADEMGLGKTVQVISLICYLMETKNDRGPFLVVVPSSVLPGWESEINFWAPDILKIVYSGPPEERRRLFKEKIVHQKFNVLLTTYEYLMNKHDRPKLSKLHWHYIIIDEGHRIKNASCKLNADLKHYQSSHRLLLTGTPLQNNLEELWALLNFLLPNIFNSSDDFSQWFNKPFQSNGDSSPDEALLSEEENLLIINRLHQVLRPFVLRRLKHKVENQLPEKIERLIRCEASAYQKLLMKRVEDNLGSIGASKVENWIPKHYLPPIIRLCGKLEMLDRLLPKLKATDHRVDLQAQARAHRIGQKRDVLVLRFETVDLQAQARAHRIGQKRDVLVLRFET</sequence>
<dbReference type="PANTHER" id="PTHR10799">
    <property type="entry name" value="SNF2/RAD54 HELICASE FAMILY"/>
    <property type="match status" value="1"/>
</dbReference>
<keyword evidence="4" id="KW-0347">Helicase</keyword>
<dbReference type="InterPro" id="IPR000330">
    <property type="entry name" value="SNF2_N"/>
</dbReference>
<dbReference type="PROSITE" id="PS51192">
    <property type="entry name" value="HELICASE_ATP_BIND_1"/>
    <property type="match status" value="1"/>
</dbReference>
<dbReference type="InterPro" id="IPR014012">
    <property type="entry name" value="HSA_dom"/>
</dbReference>
<dbReference type="SUPFAM" id="SSF52540">
    <property type="entry name" value="P-loop containing nucleoside triphosphate hydrolases"/>
    <property type="match status" value="1"/>
</dbReference>
<evidence type="ECO:0000256" key="4">
    <source>
        <dbReference type="ARBA" id="ARBA00022806"/>
    </source>
</evidence>
<dbReference type="GO" id="GO:0048731">
    <property type="term" value="P:system development"/>
    <property type="evidence" value="ECO:0007669"/>
    <property type="project" value="UniProtKB-ARBA"/>
</dbReference>
<evidence type="ECO:0000259" key="9">
    <source>
        <dbReference type="PROSITE" id="PS51192"/>
    </source>
</evidence>
<dbReference type="PROSITE" id="PS51204">
    <property type="entry name" value="HSA"/>
    <property type="match status" value="1"/>
</dbReference>
<evidence type="ECO:0000256" key="3">
    <source>
        <dbReference type="ARBA" id="ARBA00022801"/>
    </source>
</evidence>
<gene>
    <name evidence="11" type="primary">SYD_1</name>
    <name evidence="11" type="ORF">CFP56_039624</name>
</gene>
<reference evidence="11" key="3">
    <citation type="submission" date="2023-07" db="EMBL/GenBank/DDBJ databases">
        <title>An improved reference 1 genome and first organelle genomes of Quercus suber.</title>
        <authorList>
            <consortium name="Genosuber Consortium"/>
            <person name="Usie A."/>
            <person name="Serra O."/>
            <person name="Barros P."/>
        </authorList>
    </citation>
    <scope>NUCLEOTIDE SEQUENCE</scope>
    <source>
        <strain evidence="11">HL8</strain>
        <tissue evidence="11">Leaves</tissue>
    </source>
</reference>
<dbReference type="InterPro" id="IPR014001">
    <property type="entry name" value="Helicase_ATP-bd"/>
</dbReference>
<dbReference type="InterPro" id="IPR014978">
    <property type="entry name" value="Gln-Leu-Gln_QLQ"/>
</dbReference>
<keyword evidence="6" id="KW-0805">Transcription regulation</keyword>
<keyword evidence="3" id="KW-0378">Hydrolase</keyword>
<dbReference type="InterPro" id="IPR038718">
    <property type="entry name" value="SNF2-like_sf"/>
</dbReference>
<dbReference type="EMBL" id="PKMF04000007">
    <property type="protein sequence ID" value="KAK7860429.1"/>
    <property type="molecule type" value="Genomic_DNA"/>
</dbReference>
<dbReference type="Gene3D" id="3.40.50.300">
    <property type="entry name" value="P-loop containing nucleotide triphosphate hydrolases"/>
    <property type="match status" value="2"/>
</dbReference>
<dbReference type="Pfam" id="PF00176">
    <property type="entry name" value="SNF2-rel_dom"/>
    <property type="match status" value="1"/>
</dbReference>
<feature type="domain" description="HSA" evidence="10">
    <location>
        <begin position="756"/>
        <end position="834"/>
    </location>
</feature>
<dbReference type="GO" id="GO:0005634">
    <property type="term" value="C:nucleus"/>
    <property type="evidence" value="ECO:0007669"/>
    <property type="project" value="UniProtKB-SubCell"/>
</dbReference>
<protein>
    <submittedName>
        <fullName evidence="11">Chromatin structure-remodeling complex protein syd</fullName>
    </submittedName>
</protein>
<dbReference type="SMART" id="SM00951">
    <property type="entry name" value="QLQ"/>
    <property type="match status" value="1"/>
</dbReference>
<feature type="compositionally biased region" description="Basic and acidic residues" evidence="8">
    <location>
        <begin position="539"/>
        <end position="558"/>
    </location>
</feature>
<comment type="subcellular location">
    <subcellularLocation>
        <location evidence="1">Nucleus</location>
    </subcellularLocation>
</comment>
<keyword evidence="2" id="KW-0547">Nucleotide-binding</keyword>
<evidence type="ECO:0000256" key="1">
    <source>
        <dbReference type="ARBA" id="ARBA00004123"/>
    </source>
</evidence>
<evidence type="ECO:0000256" key="7">
    <source>
        <dbReference type="ARBA" id="ARBA00023242"/>
    </source>
</evidence>
<reference evidence="11" key="1">
    <citation type="submission" date="2017-12" db="EMBL/GenBank/DDBJ databases">
        <authorList>
            <person name="Barbosa P."/>
            <person name="Usie A."/>
            <person name="Ramos A.M."/>
        </authorList>
    </citation>
    <scope>NUCLEOTIDE SEQUENCE</scope>
    <source>
        <strain evidence="11">HL8</strain>
        <tissue evidence="11">Leaves</tissue>
    </source>
</reference>
<feature type="compositionally biased region" description="Basic and acidic residues" evidence="8">
    <location>
        <begin position="488"/>
        <end position="498"/>
    </location>
</feature>
<dbReference type="GO" id="GO:0016787">
    <property type="term" value="F:hydrolase activity"/>
    <property type="evidence" value="ECO:0007669"/>
    <property type="project" value="UniProtKB-KW"/>
</dbReference>
<dbReference type="InterPro" id="IPR027417">
    <property type="entry name" value="P-loop_NTPase"/>
</dbReference>
<feature type="non-terminal residue" evidence="11">
    <location>
        <position position="1304"/>
    </location>
</feature>
<dbReference type="GO" id="GO:0005524">
    <property type="term" value="F:ATP binding"/>
    <property type="evidence" value="ECO:0007669"/>
    <property type="project" value="UniProtKB-KW"/>
</dbReference>
<feature type="compositionally biased region" description="Basic and acidic residues" evidence="8">
    <location>
        <begin position="568"/>
        <end position="586"/>
    </location>
</feature>
<evidence type="ECO:0000256" key="8">
    <source>
        <dbReference type="SAM" id="MobiDB-lite"/>
    </source>
</evidence>
<evidence type="ECO:0000313" key="11">
    <source>
        <dbReference type="EMBL" id="KAK7860429.1"/>
    </source>
</evidence>
<accession>A0AAW0MB56</accession>
<dbReference type="SMART" id="SM00487">
    <property type="entry name" value="DEXDc"/>
    <property type="match status" value="1"/>
</dbReference>
<dbReference type="FunFam" id="3.40.50.10810:FF:000016">
    <property type="entry name" value="Chromatin structure-remodeling complex protein SYD"/>
    <property type="match status" value="1"/>
</dbReference>
<feature type="domain" description="Helicase ATP-binding" evidence="9">
    <location>
        <begin position="956"/>
        <end position="1123"/>
    </location>
</feature>
<comment type="caution">
    <text evidence="11">The sequence shown here is derived from an EMBL/GenBank/DDBJ whole genome shotgun (WGS) entry which is preliminary data.</text>
</comment>
<name>A0AAW0MB56_QUESU</name>
<feature type="region of interest" description="Disordered" evidence="8">
    <location>
        <begin position="117"/>
        <end position="190"/>
    </location>
</feature>
<feature type="region of interest" description="Disordered" evidence="8">
    <location>
        <begin position="532"/>
        <end position="609"/>
    </location>
</feature>
<dbReference type="Gene3D" id="3.40.50.10810">
    <property type="entry name" value="Tandem AAA-ATPase domain"/>
    <property type="match status" value="1"/>
</dbReference>